<gene>
    <name evidence="3" type="ORF">KL86DPRO_10899</name>
</gene>
<proteinExistence type="predicted"/>
<protein>
    <submittedName>
        <fullName evidence="3">Glycosyl transferase, family 9</fullName>
    </submittedName>
</protein>
<name>A0A212J825_9DELT</name>
<reference evidence="3" key="1">
    <citation type="submission" date="2016-04" db="EMBL/GenBank/DDBJ databases">
        <authorList>
            <person name="Evans L.H."/>
            <person name="Alamgir A."/>
            <person name="Owens N."/>
            <person name="Weber N.D."/>
            <person name="Virtaneva K."/>
            <person name="Barbian K."/>
            <person name="Babar A."/>
            <person name="Rosenke K."/>
        </authorList>
    </citation>
    <scope>NUCLEOTIDE SEQUENCE</scope>
    <source>
        <strain evidence="3">86</strain>
    </source>
</reference>
<dbReference type="Gene3D" id="3.40.50.2000">
    <property type="entry name" value="Glycogen Phosphorylase B"/>
    <property type="match status" value="2"/>
</dbReference>
<dbReference type="PANTHER" id="PTHR30160:SF22">
    <property type="entry name" value="LIPOPOLYSACCHARIDE CORE BIOSYNTHESIS PROTEIN"/>
    <property type="match status" value="1"/>
</dbReference>
<dbReference type="GO" id="GO:0005829">
    <property type="term" value="C:cytosol"/>
    <property type="evidence" value="ECO:0007669"/>
    <property type="project" value="TreeGrafter"/>
</dbReference>
<dbReference type="PANTHER" id="PTHR30160">
    <property type="entry name" value="TETRAACYLDISACCHARIDE 4'-KINASE-RELATED"/>
    <property type="match status" value="1"/>
</dbReference>
<dbReference type="EMBL" id="FLUQ01000001">
    <property type="protein sequence ID" value="SBV95614.1"/>
    <property type="molecule type" value="Genomic_DNA"/>
</dbReference>
<sequence>MHMLPKKWVVFRLSALGDIVLTTGVLRHWHEMYGWRFQVLTKEAFAPVFDNNPMVDGVITAEAANLAMPRMGAWFAELARRYKDYGLLDLHGTLRSALLAALWKGPVRRYAKHGFARRAFLLSGGRVYKETLRSLTVPQRYALAVAKTAPPAGELLPSLYLTDAERMRAKSFLANLFRDGVLKNTFDPLSRCVALHPFAAHAHKAWPGDRYKELVREFEKKGIPWVALGQGEALFPGDPRDLTGKTTLRESAALLAACSVLVSGDSGPMHLATAVGTPVIGLFGPTTREWGFFPSGPRDRVLESDMPCRPCSLHGRKQCPHGGECLGRIDAAAVLAALEEVWPETTAP</sequence>
<dbReference type="Pfam" id="PF01075">
    <property type="entry name" value="Glyco_transf_9"/>
    <property type="match status" value="1"/>
</dbReference>
<organism evidence="3">
    <name type="scientific">uncultured delta proteobacterium</name>
    <dbReference type="NCBI Taxonomy" id="34034"/>
    <lineage>
        <taxon>Bacteria</taxon>
        <taxon>Deltaproteobacteria</taxon>
        <taxon>environmental samples</taxon>
    </lineage>
</organism>
<keyword evidence="2 3" id="KW-0808">Transferase</keyword>
<evidence type="ECO:0000256" key="2">
    <source>
        <dbReference type="ARBA" id="ARBA00022679"/>
    </source>
</evidence>
<dbReference type="InterPro" id="IPR002201">
    <property type="entry name" value="Glyco_trans_9"/>
</dbReference>
<evidence type="ECO:0000256" key="1">
    <source>
        <dbReference type="ARBA" id="ARBA00022676"/>
    </source>
</evidence>
<dbReference type="CDD" id="cd03789">
    <property type="entry name" value="GT9_LPS_heptosyltransferase"/>
    <property type="match status" value="1"/>
</dbReference>
<dbReference type="GO" id="GO:0008713">
    <property type="term" value="F:ADP-heptose-lipopolysaccharide heptosyltransferase activity"/>
    <property type="evidence" value="ECO:0007669"/>
    <property type="project" value="TreeGrafter"/>
</dbReference>
<dbReference type="AlphaFoldDB" id="A0A212J825"/>
<dbReference type="SUPFAM" id="SSF53756">
    <property type="entry name" value="UDP-Glycosyltransferase/glycogen phosphorylase"/>
    <property type="match status" value="1"/>
</dbReference>
<dbReference type="InterPro" id="IPR051199">
    <property type="entry name" value="LPS_LOS_Heptosyltrfase"/>
</dbReference>
<accession>A0A212J825</accession>
<dbReference type="GO" id="GO:0009244">
    <property type="term" value="P:lipopolysaccharide core region biosynthetic process"/>
    <property type="evidence" value="ECO:0007669"/>
    <property type="project" value="TreeGrafter"/>
</dbReference>
<keyword evidence="1" id="KW-0328">Glycosyltransferase</keyword>
<evidence type="ECO:0000313" key="3">
    <source>
        <dbReference type="EMBL" id="SBV95614.1"/>
    </source>
</evidence>